<name>A0A537K3X4_9BACT</name>
<dbReference type="InterPro" id="IPR013785">
    <property type="entry name" value="Aldolase_TIM"/>
</dbReference>
<dbReference type="SFLD" id="SFLDG01386">
    <property type="entry name" value="main_SPASM_domain-containing"/>
    <property type="match status" value="1"/>
</dbReference>
<organism evidence="11 12">
    <name type="scientific">Candidatus Segetimicrobium genomatis</name>
    <dbReference type="NCBI Taxonomy" id="2569760"/>
    <lineage>
        <taxon>Bacteria</taxon>
        <taxon>Bacillati</taxon>
        <taxon>Candidatus Sysuimicrobiota</taxon>
        <taxon>Candidatus Sysuimicrobiia</taxon>
        <taxon>Candidatus Sysuimicrobiales</taxon>
        <taxon>Candidatus Segetimicrobiaceae</taxon>
        <taxon>Candidatus Segetimicrobium</taxon>
    </lineage>
</organism>
<dbReference type="UniPathway" id="UPA00539"/>
<dbReference type="EC" id="1.21.98.4" evidence="8"/>
<comment type="caution">
    <text evidence="11">The sequence shown here is derived from an EMBL/GenBank/DDBJ whole genome shotgun (WGS) entry which is preliminary data.</text>
</comment>
<evidence type="ECO:0000256" key="2">
    <source>
        <dbReference type="ARBA" id="ARBA00022691"/>
    </source>
</evidence>
<dbReference type="SFLD" id="SFLDF00280">
    <property type="entry name" value="coenzyme_PQQ_synthesis_protein"/>
    <property type="match status" value="1"/>
</dbReference>
<sequence length="370" mass="40639">MGRVGPPSLDPPASLLAEITHRCPIHCLYCSNPLELTRRADELPTEVWLRVLAEAADLGVLQVHLSGGEPLARADLAALVERATALELYTNLITSGVGLTRARAQALRDAGLGAVQLSIQAAGPELSRVIAGGEFWQRKMDAARHVRDAGLPLGMNVVLHRYNLHQVTGLLELAASLGAERVELANAQYYGWALRNRDHLLPAREMVEAAEREVARFRERAGDTMEILWVIPDYHAEFPKPCMNGWARMFLTVAPDGTALPCPAASVIPGLDPPSVRQHSTRWIWFESPAFNRFRGFEWMSDPCRSCPRRFEDFGGCRCQAYLLAGDPAVTDPVCTYSPHRHLVTEALGRGGGDPGAPVYRMPIKTRGGE</sequence>
<evidence type="ECO:0000259" key="10">
    <source>
        <dbReference type="PROSITE" id="PS51918"/>
    </source>
</evidence>
<dbReference type="GO" id="GO:0005506">
    <property type="term" value="F:iron ion binding"/>
    <property type="evidence" value="ECO:0007669"/>
    <property type="project" value="UniProtKB-UniRule"/>
</dbReference>
<dbReference type="PANTHER" id="PTHR11228:SF7">
    <property type="entry name" value="PQQA PEPTIDE CYCLASE"/>
    <property type="match status" value="1"/>
</dbReference>
<proteinExistence type="inferred from homology"/>
<dbReference type="GO" id="GO:0051539">
    <property type="term" value="F:4 iron, 4 sulfur cluster binding"/>
    <property type="evidence" value="ECO:0007669"/>
    <property type="project" value="UniProtKB-KW"/>
</dbReference>
<comment type="catalytic activity">
    <reaction evidence="8">
        <text>[PQQ precursor protein] + S-adenosyl-L-methionine = E-Y cross-linked-[PQQ precursor protein] + 5'-deoxyadenosine + L-methionine + H(+)</text>
        <dbReference type="Rhea" id="RHEA:56836"/>
        <dbReference type="Rhea" id="RHEA-COMP:14800"/>
        <dbReference type="Rhea" id="RHEA-COMP:14801"/>
        <dbReference type="ChEBI" id="CHEBI:15378"/>
        <dbReference type="ChEBI" id="CHEBI:17319"/>
        <dbReference type="ChEBI" id="CHEBI:57844"/>
        <dbReference type="ChEBI" id="CHEBI:59789"/>
        <dbReference type="ChEBI" id="CHEBI:141026"/>
        <dbReference type="ChEBI" id="CHEBI:141027"/>
        <dbReference type="EC" id="1.21.98.4"/>
    </reaction>
</comment>
<dbReference type="EMBL" id="VBAK01000112">
    <property type="protein sequence ID" value="TMI90483.1"/>
    <property type="molecule type" value="Genomic_DNA"/>
</dbReference>
<dbReference type="SMART" id="SM00729">
    <property type="entry name" value="Elp3"/>
    <property type="match status" value="1"/>
</dbReference>
<keyword evidence="5 8" id="KW-0560">Oxidoreductase</keyword>
<feature type="binding site" evidence="8">
    <location>
        <position position="23"/>
    </location>
    <ligand>
        <name>[4Fe-4S] cluster</name>
        <dbReference type="ChEBI" id="CHEBI:49883"/>
        <note>4Fe-4S-S-AdoMet</note>
    </ligand>
</feature>
<feature type="domain" description="Radical SAM core" evidence="10">
    <location>
        <begin position="9"/>
        <end position="223"/>
    </location>
</feature>
<dbReference type="PANTHER" id="PTHR11228">
    <property type="entry name" value="RADICAL SAM DOMAIN PROTEIN"/>
    <property type="match status" value="1"/>
</dbReference>
<gene>
    <name evidence="8 11" type="primary">pqqE</name>
    <name evidence="11" type="ORF">E6H00_06820</name>
</gene>
<evidence type="ECO:0000256" key="8">
    <source>
        <dbReference type="HAMAP-Rule" id="MF_00660"/>
    </source>
</evidence>
<keyword evidence="3 8" id="KW-0479">Metal-binding</keyword>
<evidence type="ECO:0000256" key="1">
    <source>
        <dbReference type="ARBA" id="ARBA00022485"/>
    </source>
</evidence>
<dbReference type="InterPro" id="IPR050377">
    <property type="entry name" value="Radical_SAM_PqqE_MftC-like"/>
</dbReference>
<comment type="similarity">
    <text evidence="8">Belongs to the radical SAM superfamily. PqqE family.</text>
</comment>
<dbReference type="GO" id="GO:0018189">
    <property type="term" value="P:pyrroloquinoline quinone biosynthetic process"/>
    <property type="evidence" value="ECO:0007669"/>
    <property type="project" value="UniProtKB-UniRule"/>
</dbReference>
<evidence type="ECO:0000256" key="9">
    <source>
        <dbReference type="SAM" id="MobiDB-lite"/>
    </source>
</evidence>
<protein>
    <recommendedName>
        <fullName evidence="8">PqqA peptide cyclase</fullName>
        <ecNumber evidence="8">1.21.98.4</ecNumber>
    </recommendedName>
    <alternativeName>
        <fullName evidence="8">Coenzyme PQQ synthesis protein E</fullName>
    </alternativeName>
</protein>
<dbReference type="InterPro" id="IPR017200">
    <property type="entry name" value="PqqE-like"/>
</dbReference>
<dbReference type="HAMAP" id="MF_00660">
    <property type="entry name" value="PqqE"/>
    <property type="match status" value="1"/>
</dbReference>
<dbReference type="Pfam" id="PF04055">
    <property type="entry name" value="Radical_SAM"/>
    <property type="match status" value="1"/>
</dbReference>
<dbReference type="SFLD" id="SFLDG01067">
    <property type="entry name" value="SPASM/twitch_domain_containing"/>
    <property type="match status" value="1"/>
</dbReference>
<keyword evidence="4 8" id="KW-0884">PQQ biosynthesis</keyword>
<dbReference type="InterPro" id="IPR058240">
    <property type="entry name" value="rSAM_sf"/>
</dbReference>
<dbReference type="InterPro" id="IPR007197">
    <property type="entry name" value="rSAM"/>
</dbReference>
<dbReference type="GO" id="GO:0009975">
    <property type="term" value="F:cyclase activity"/>
    <property type="evidence" value="ECO:0007669"/>
    <property type="project" value="UniProtKB-UniRule"/>
</dbReference>
<dbReference type="NCBIfam" id="TIGR02109">
    <property type="entry name" value="PQQ_syn_pqqE"/>
    <property type="match status" value="1"/>
</dbReference>
<evidence type="ECO:0000256" key="5">
    <source>
        <dbReference type="ARBA" id="ARBA00023002"/>
    </source>
</evidence>
<feature type="binding site" evidence="8">
    <location>
        <position position="30"/>
    </location>
    <ligand>
        <name>[4Fe-4S] cluster</name>
        <dbReference type="ChEBI" id="CHEBI:49883"/>
        <note>4Fe-4S-S-AdoMet</note>
    </ligand>
</feature>
<dbReference type="PROSITE" id="PS51918">
    <property type="entry name" value="RADICAL_SAM"/>
    <property type="match status" value="1"/>
</dbReference>
<dbReference type="Pfam" id="PF13186">
    <property type="entry name" value="SPASM"/>
    <property type="match status" value="1"/>
</dbReference>
<evidence type="ECO:0000256" key="7">
    <source>
        <dbReference type="ARBA" id="ARBA00023014"/>
    </source>
</evidence>
<evidence type="ECO:0000256" key="3">
    <source>
        <dbReference type="ARBA" id="ARBA00022723"/>
    </source>
</evidence>
<comment type="pathway">
    <text evidence="8">Cofactor biosynthesis; pyrroloquinoline quinone biosynthesis.</text>
</comment>
<feature type="binding site" evidence="8">
    <location>
        <position position="27"/>
    </location>
    <ligand>
        <name>[4Fe-4S] cluster</name>
        <dbReference type="ChEBI" id="CHEBI:49883"/>
        <note>4Fe-4S-S-AdoMet</note>
    </ligand>
</feature>
<dbReference type="Proteomes" id="UP000318509">
    <property type="component" value="Unassembled WGS sequence"/>
</dbReference>
<comment type="subunit">
    <text evidence="8">Interacts with PqqD. The interaction is necessary for activity of PqqE.</text>
</comment>
<reference evidence="11 12" key="1">
    <citation type="journal article" date="2019" name="Nat. Microbiol.">
        <title>Mediterranean grassland soil C-N compound turnover is dependent on rainfall and depth, and is mediated by genomically divergent microorganisms.</title>
        <authorList>
            <person name="Diamond S."/>
            <person name="Andeer P.F."/>
            <person name="Li Z."/>
            <person name="Crits-Christoph A."/>
            <person name="Burstein D."/>
            <person name="Anantharaman K."/>
            <person name="Lane K.R."/>
            <person name="Thomas B.C."/>
            <person name="Pan C."/>
            <person name="Northen T.R."/>
            <person name="Banfield J.F."/>
        </authorList>
    </citation>
    <scope>NUCLEOTIDE SEQUENCE [LARGE SCALE GENOMIC DNA]</scope>
    <source>
        <strain evidence="11">NP_3</strain>
    </source>
</reference>
<keyword evidence="6 8" id="KW-0408">Iron</keyword>
<comment type="cofactor">
    <cofactor evidence="8">
        <name>[4Fe-4S] cluster</name>
        <dbReference type="ChEBI" id="CHEBI:49883"/>
    </cofactor>
    <text evidence="8">Binds 1 [4Fe-4S] cluster. The cluster is coordinated with 3 cysteines and an exchangeable S-adenosyl-L-methionine.</text>
</comment>
<dbReference type="PIRSF" id="PIRSF037420">
    <property type="entry name" value="PQQ_syn_pqqE"/>
    <property type="match status" value="1"/>
</dbReference>
<dbReference type="AlphaFoldDB" id="A0A537K3X4"/>
<keyword evidence="1 8" id="KW-0004">4Fe-4S</keyword>
<comment type="function">
    <text evidence="8">Catalyzes the cross-linking of a glutamate residue and a tyrosine residue in the PqqA protein as part of the biosynthesis of pyrroloquinoline quinone (PQQ).</text>
</comment>
<accession>A0A537K3X4</accession>
<evidence type="ECO:0000256" key="6">
    <source>
        <dbReference type="ARBA" id="ARBA00023004"/>
    </source>
</evidence>
<evidence type="ECO:0000256" key="4">
    <source>
        <dbReference type="ARBA" id="ARBA00022905"/>
    </source>
</evidence>
<dbReference type="GO" id="GO:0016491">
    <property type="term" value="F:oxidoreductase activity"/>
    <property type="evidence" value="ECO:0007669"/>
    <property type="project" value="UniProtKB-KW"/>
</dbReference>
<dbReference type="SFLD" id="SFLDS00029">
    <property type="entry name" value="Radical_SAM"/>
    <property type="match status" value="1"/>
</dbReference>
<dbReference type="SUPFAM" id="SSF102114">
    <property type="entry name" value="Radical SAM enzymes"/>
    <property type="match status" value="1"/>
</dbReference>
<keyword evidence="2 8" id="KW-0949">S-adenosyl-L-methionine</keyword>
<dbReference type="InterPro" id="IPR011843">
    <property type="entry name" value="PQQ_synth_PqqE_bac"/>
</dbReference>
<dbReference type="CDD" id="cd01335">
    <property type="entry name" value="Radical_SAM"/>
    <property type="match status" value="1"/>
</dbReference>
<evidence type="ECO:0000313" key="12">
    <source>
        <dbReference type="Proteomes" id="UP000318509"/>
    </source>
</evidence>
<keyword evidence="7 8" id="KW-0411">Iron-sulfur</keyword>
<dbReference type="CDD" id="cd21119">
    <property type="entry name" value="SPASM_PqqE"/>
    <property type="match status" value="1"/>
</dbReference>
<dbReference type="InterPro" id="IPR006638">
    <property type="entry name" value="Elp3/MiaA/NifB-like_rSAM"/>
</dbReference>
<evidence type="ECO:0000313" key="11">
    <source>
        <dbReference type="EMBL" id="TMI90483.1"/>
    </source>
</evidence>
<dbReference type="GO" id="GO:1904047">
    <property type="term" value="F:S-adenosyl-L-methionine binding"/>
    <property type="evidence" value="ECO:0007669"/>
    <property type="project" value="UniProtKB-UniRule"/>
</dbReference>
<dbReference type="InterPro" id="IPR023885">
    <property type="entry name" value="4Fe4S-binding_SPASM_dom"/>
</dbReference>
<feature type="region of interest" description="Disordered" evidence="9">
    <location>
        <begin position="348"/>
        <end position="370"/>
    </location>
</feature>
<dbReference type="Gene3D" id="3.20.20.70">
    <property type="entry name" value="Aldolase class I"/>
    <property type="match status" value="1"/>
</dbReference>